<organism evidence="1 2">
    <name type="scientific">Vermiconidia calcicola</name>
    <dbReference type="NCBI Taxonomy" id="1690605"/>
    <lineage>
        <taxon>Eukaryota</taxon>
        <taxon>Fungi</taxon>
        <taxon>Dikarya</taxon>
        <taxon>Ascomycota</taxon>
        <taxon>Pezizomycotina</taxon>
        <taxon>Dothideomycetes</taxon>
        <taxon>Dothideomycetidae</taxon>
        <taxon>Mycosphaerellales</taxon>
        <taxon>Extremaceae</taxon>
        <taxon>Vermiconidia</taxon>
    </lineage>
</organism>
<accession>A0ACC3MQH7</accession>
<dbReference type="EMBL" id="JAUTXU010000177">
    <property type="protein sequence ID" value="KAK3701083.1"/>
    <property type="molecule type" value="Genomic_DNA"/>
</dbReference>
<proteinExistence type="predicted"/>
<evidence type="ECO:0000313" key="1">
    <source>
        <dbReference type="EMBL" id="KAK3701083.1"/>
    </source>
</evidence>
<evidence type="ECO:0000313" key="2">
    <source>
        <dbReference type="Proteomes" id="UP001281147"/>
    </source>
</evidence>
<protein>
    <submittedName>
        <fullName evidence="1">Uncharacterized protein</fullName>
    </submittedName>
</protein>
<dbReference type="Proteomes" id="UP001281147">
    <property type="component" value="Unassembled WGS sequence"/>
</dbReference>
<comment type="caution">
    <text evidence="1">The sequence shown here is derived from an EMBL/GenBank/DDBJ whole genome shotgun (WGS) entry which is preliminary data.</text>
</comment>
<name>A0ACC3MQH7_9PEZI</name>
<sequence>MSDDHANVAKQSKDENSGEANVTFDADSMPVLVLLGGEDVAQLDVDGLIHQILDSIQARRRSNPGMCTLGRTVDYFRIDYDPESTKFDGVQNRLYSLAGPEGITREFLDSMELLLRPFVSWNKADFPDIAHQALPLNLQRNEATHRQTWAHYPVEDRESLEPFGYPRRETIISRMAEMVRRRCEMIDPHSLLLVDPAELSQAMDTDAVEHARQWTLVGTCGRLAKEMEAIAKRRRPPEWYKDALERALYVFMINNPRAVLGRAAGERF</sequence>
<keyword evidence="2" id="KW-1185">Reference proteome</keyword>
<gene>
    <name evidence="1" type="ORF">LTR37_015645</name>
</gene>
<reference evidence="1" key="1">
    <citation type="submission" date="2023-07" db="EMBL/GenBank/DDBJ databases">
        <title>Black Yeasts Isolated from many extreme environments.</title>
        <authorList>
            <person name="Coleine C."/>
            <person name="Stajich J.E."/>
            <person name="Selbmann L."/>
        </authorList>
    </citation>
    <scope>NUCLEOTIDE SEQUENCE</scope>
    <source>
        <strain evidence="1">CCFEE 5714</strain>
    </source>
</reference>